<name>A0A7R9JW19_TIMGE</name>
<evidence type="ECO:0000256" key="1">
    <source>
        <dbReference type="SAM" id="MobiDB-lite"/>
    </source>
</evidence>
<organism evidence="3">
    <name type="scientific">Timema genevievae</name>
    <name type="common">Walking stick</name>
    <dbReference type="NCBI Taxonomy" id="629358"/>
    <lineage>
        <taxon>Eukaryota</taxon>
        <taxon>Metazoa</taxon>
        <taxon>Ecdysozoa</taxon>
        <taxon>Arthropoda</taxon>
        <taxon>Hexapoda</taxon>
        <taxon>Insecta</taxon>
        <taxon>Pterygota</taxon>
        <taxon>Neoptera</taxon>
        <taxon>Polyneoptera</taxon>
        <taxon>Phasmatodea</taxon>
        <taxon>Timematodea</taxon>
        <taxon>Timematoidea</taxon>
        <taxon>Timematidae</taxon>
        <taxon>Timema</taxon>
    </lineage>
</organism>
<sequence>MERVAIASLNVEHFIEEIRISPAIWDMRCEEYSDKIKRSEAWREVARKCYPDFNSMEPAKQGAIVKDLNKKWKNLRQCYKRERDSQIPKSGAAKKKKTQYVYFDVLSFLAPVFTTKSTHSNVGDAEDGDEEEEGEMEEVPSVSQEVGTEKTNPAVQSSTAPSKRKRDSENPVADVCQLLKRSLQERMAAEKRKGEREEVDEDVNFLMSLLNYTHAVQEEQGQEVFLLPQVLTSY</sequence>
<dbReference type="InterPro" id="IPR039353">
    <property type="entry name" value="TF_Adf1"/>
</dbReference>
<reference evidence="3" key="1">
    <citation type="submission" date="2020-11" db="EMBL/GenBank/DDBJ databases">
        <authorList>
            <person name="Tran Van P."/>
        </authorList>
    </citation>
    <scope>NUCLEOTIDE SEQUENCE</scope>
</reference>
<dbReference type="GO" id="GO:0006357">
    <property type="term" value="P:regulation of transcription by RNA polymerase II"/>
    <property type="evidence" value="ECO:0007669"/>
    <property type="project" value="TreeGrafter"/>
</dbReference>
<dbReference type="GO" id="GO:0005667">
    <property type="term" value="C:transcription regulator complex"/>
    <property type="evidence" value="ECO:0007669"/>
    <property type="project" value="TreeGrafter"/>
</dbReference>
<dbReference type="PANTHER" id="PTHR12243:SF67">
    <property type="entry name" value="COREPRESSOR OF PANGOLIN, ISOFORM A-RELATED"/>
    <property type="match status" value="1"/>
</dbReference>
<dbReference type="SMART" id="SM00595">
    <property type="entry name" value="MADF"/>
    <property type="match status" value="1"/>
</dbReference>
<proteinExistence type="predicted"/>
<dbReference type="InterPro" id="IPR006578">
    <property type="entry name" value="MADF-dom"/>
</dbReference>
<gene>
    <name evidence="3" type="ORF">TGEB3V08_LOCUS3480</name>
</gene>
<accession>A0A7R9JW19</accession>
<dbReference type="EMBL" id="OE840118">
    <property type="protein sequence ID" value="CAD7589546.1"/>
    <property type="molecule type" value="Genomic_DNA"/>
</dbReference>
<feature type="region of interest" description="Disordered" evidence="1">
    <location>
        <begin position="118"/>
        <end position="174"/>
    </location>
</feature>
<feature type="domain" description="MADF" evidence="2">
    <location>
        <begin position="13"/>
        <end position="114"/>
    </location>
</feature>
<dbReference type="PANTHER" id="PTHR12243">
    <property type="entry name" value="MADF DOMAIN TRANSCRIPTION FACTOR"/>
    <property type="match status" value="1"/>
</dbReference>
<feature type="compositionally biased region" description="Polar residues" evidence="1">
    <location>
        <begin position="141"/>
        <end position="161"/>
    </location>
</feature>
<dbReference type="GO" id="GO:0005634">
    <property type="term" value="C:nucleus"/>
    <property type="evidence" value="ECO:0007669"/>
    <property type="project" value="TreeGrafter"/>
</dbReference>
<protein>
    <recommendedName>
        <fullName evidence="2">MADF domain-containing protein</fullName>
    </recommendedName>
</protein>
<feature type="compositionally biased region" description="Acidic residues" evidence="1">
    <location>
        <begin position="124"/>
        <end position="138"/>
    </location>
</feature>
<evidence type="ECO:0000313" key="3">
    <source>
        <dbReference type="EMBL" id="CAD7589546.1"/>
    </source>
</evidence>
<dbReference type="AlphaFoldDB" id="A0A7R9JW19"/>
<dbReference type="PROSITE" id="PS51029">
    <property type="entry name" value="MADF"/>
    <property type="match status" value="1"/>
</dbReference>
<evidence type="ECO:0000259" key="2">
    <source>
        <dbReference type="PROSITE" id="PS51029"/>
    </source>
</evidence>
<dbReference type="Pfam" id="PF10545">
    <property type="entry name" value="MADF_DNA_bdg"/>
    <property type="match status" value="1"/>
</dbReference>